<evidence type="ECO:0000259" key="2">
    <source>
        <dbReference type="Pfam" id="PF13952"/>
    </source>
</evidence>
<evidence type="ECO:0000313" key="4">
    <source>
        <dbReference type="Proteomes" id="UP000324897"/>
    </source>
</evidence>
<dbReference type="OrthoDB" id="673136at2759"/>
<keyword evidence="4" id="KW-1185">Reference proteome</keyword>
<proteinExistence type="predicted"/>
<name>A0A5J9SEW0_9POAL</name>
<accession>A0A5J9SEW0</accession>
<protein>
    <recommendedName>
        <fullName evidence="2">DUF4216 domain-containing protein</fullName>
    </recommendedName>
</protein>
<feature type="region of interest" description="Disordered" evidence="1">
    <location>
        <begin position="80"/>
        <end position="99"/>
    </location>
</feature>
<comment type="caution">
    <text evidence="3">The sequence shown here is derived from an EMBL/GenBank/DDBJ whole genome shotgun (WGS) entry which is preliminary data.</text>
</comment>
<reference evidence="3 4" key="1">
    <citation type="journal article" date="2019" name="Sci. Rep.">
        <title>A high-quality genome of Eragrostis curvula grass provides insights into Poaceae evolution and supports new strategies to enhance forage quality.</title>
        <authorList>
            <person name="Carballo J."/>
            <person name="Santos B.A.C.M."/>
            <person name="Zappacosta D."/>
            <person name="Garbus I."/>
            <person name="Selva J.P."/>
            <person name="Gallo C.A."/>
            <person name="Diaz A."/>
            <person name="Albertini E."/>
            <person name="Caccamo M."/>
            <person name="Echenique V."/>
        </authorList>
    </citation>
    <scope>NUCLEOTIDE SEQUENCE [LARGE SCALE GENOMIC DNA]</scope>
    <source>
        <strain evidence="4">cv. Victoria</strain>
        <tissue evidence="3">Leaf</tissue>
    </source>
</reference>
<dbReference type="AlphaFoldDB" id="A0A5J9SEW0"/>
<dbReference type="Proteomes" id="UP000324897">
    <property type="component" value="Unassembled WGS sequence"/>
</dbReference>
<dbReference type="PANTHER" id="PTHR48258">
    <property type="entry name" value="DUF4218 DOMAIN-CONTAINING PROTEIN-RELATED"/>
    <property type="match status" value="1"/>
</dbReference>
<organism evidence="3 4">
    <name type="scientific">Eragrostis curvula</name>
    <name type="common">weeping love grass</name>
    <dbReference type="NCBI Taxonomy" id="38414"/>
    <lineage>
        <taxon>Eukaryota</taxon>
        <taxon>Viridiplantae</taxon>
        <taxon>Streptophyta</taxon>
        <taxon>Embryophyta</taxon>
        <taxon>Tracheophyta</taxon>
        <taxon>Spermatophyta</taxon>
        <taxon>Magnoliopsida</taxon>
        <taxon>Liliopsida</taxon>
        <taxon>Poales</taxon>
        <taxon>Poaceae</taxon>
        <taxon>PACMAD clade</taxon>
        <taxon>Chloridoideae</taxon>
        <taxon>Eragrostideae</taxon>
        <taxon>Eragrostidinae</taxon>
        <taxon>Eragrostis</taxon>
    </lineage>
</organism>
<sequence length="290" mass="33518">MSCGKSIELPIHRPPSSQLSLCLRPEHVSAAPRLRLRPESVSDAPARLPPRSTPNACFFFFMVRKYSSCIVNGVRFNTKNRDKNRRTQNSGVMTRSTHKNSPTDFYGTIKEIIQLDYNGHERSVVLFKCDWFKLDGKRTELKDDGYFKSINTTSLWYKKDSLILATQARKVFYIPDTKYGKNWHIVQTFDHRHLYNVPKSEGVLYNAPAYQDECCEDQFGRKRISEFTSEQPLNRENEPGTSLDAAEIALLMEQEDRHNIESDNDAERDDTLMAYCSENEIEPEVDSDDE</sequence>
<dbReference type="PANTHER" id="PTHR48258:SF14">
    <property type="entry name" value="OS02G0583300 PROTEIN"/>
    <property type="match status" value="1"/>
</dbReference>
<feature type="compositionally biased region" description="Polar residues" evidence="1">
    <location>
        <begin position="87"/>
        <end position="99"/>
    </location>
</feature>
<dbReference type="EMBL" id="RWGY01001007">
    <property type="protein sequence ID" value="TVT97422.1"/>
    <property type="molecule type" value="Genomic_DNA"/>
</dbReference>
<evidence type="ECO:0000313" key="3">
    <source>
        <dbReference type="EMBL" id="TVT97422.1"/>
    </source>
</evidence>
<evidence type="ECO:0000256" key="1">
    <source>
        <dbReference type="SAM" id="MobiDB-lite"/>
    </source>
</evidence>
<dbReference type="InterPro" id="IPR025312">
    <property type="entry name" value="DUF4216"/>
</dbReference>
<feature type="non-terminal residue" evidence="3">
    <location>
        <position position="1"/>
    </location>
</feature>
<dbReference type="Pfam" id="PF13952">
    <property type="entry name" value="DUF4216"/>
    <property type="match status" value="1"/>
</dbReference>
<feature type="domain" description="DUF4216" evidence="2">
    <location>
        <begin position="113"/>
        <end position="186"/>
    </location>
</feature>
<gene>
    <name evidence="3" type="ORF">EJB05_57338</name>
</gene>
<dbReference type="Gramene" id="TVT97422">
    <property type="protein sequence ID" value="TVT97422"/>
    <property type="gene ID" value="EJB05_57338"/>
</dbReference>